<name>A0A1Q9ECK5_SYMMI</name>
<evidence type="ECO:0000313" key="2">
    <source>
        <dbReference type="Proteomes" id="UP000186817"/>
    </source>
</evidence>
<sequence length="93" mass="10132">MTGKAAAELEASKSSVLAGDVQEHADHVTHWRQPAIAYLASALDGGSLGLSSSSWTSLTRRPSWTPFSAERVRLPEVNGRKAKEKETRHSDEM</sequence>
<dbReference type="EMBL" id="LSRX01000193">
    <property type="protein sequence ID" value="OLQ05142.1"/>
    <property type="molecule type" value="Genomic_DNA"/>
</dbReference>
<reference evidence="1 2" key="1">
    <citation type="submission" date="2016-02" db="EMBL/GenBank/DDBJ databases">
        <title>Genome analysis of coral dinoflagellate symbionts highlights evolutionary adaptations to a symbiotic lifestyle.</title>
        <authorList>
            <person name="Aranda M."/>
            <person name="Li Y."/>
            <person name="Liew Y.J."/>
            <person name="Baumgarten S."/>
            <person name="Simakov O."/>
            <person name="Wilson M."/>
            <person name="Piel J."/>
            <person name="Ashoor H."/>
            <person name="Bougouffa S."/>
            <person name="Bajic V.B."/>
            <person name="Ryu T."/>
            <person name="Ravasi T."/>
            <person name="Bayer T."/>
            <person name="Micklem G."/>
            <person name="Kim H."/>
            <person name="Bhak J."/>
            <person name="Lajeunesse T.C."/>
            <person name="Voolstra C.R."/>
        </authorList>
    </citation>
    <scope>NUCLEOTIDE SEQUENCE [LARGE SCALE GENOMIC DNA]</scope>
    <source>
        <strain evidence="1 2">CCMP2467</strain>
    </source>
</reference>
<protein>
    <submittedName>
        <fullName evidence="1">Uncharacterized protein</fullName>
    </submittedName>
</protein>
<proteinExistence type="predicted"/>
<organism evidence="1 2">
    <name type="scientific">Symbiodinium microadriaticum</name>
    <name type="common">Dinoflagellate</name>
    <name type="synonym">Zooxanthella microadriatica</name>
    <dbReference type="NCBI Taxonomy" id="2951"/>
    <lineage>
        <taxon>Eukaryota</taxon>
        <taxon>Sar</taxon>
        <taxon>Alveolata</taxon>
        <taxon>Dinophyceae</taxon>
        <taxon>Suessiales</taxon>
        <taxon>Symbiodiniaceae</taxon>
        <taxon>Symbiodinium</taxon>
    </lineage>
</organism>
<accession>A0A1Q9ECK5</accession>
<evidence type="ECO:0000313" key="1">
    <source>
        <dbReference type="EMBL" id="OLQ05142.1"/>
    </source>
</evidence>
<gene>
    <name evidence="1" type="ORF">AK812_SmicGene11705</name>
</gene>
<comment type="caution">
    <text evidence="1">The sequence shown here is derived from an EMBL/GenBank/DDBJ whole genome shotgun (WGS) entry which is preliminary data.</text>
</comment>
<dbReference type="Proteomes" id="UP000186817">
    <property type="component" value="Unassembled WGS sequence"/>
</dbReference>
<keyword evidence="2" id="KW-1185">Reference proteome</keyword>
<dbReference type="AlphaFoldDB" id="A0A1Q9ECK5"/>